<dbReference type="InterPro" id="IPR001387">
    <property type="entry name" value="Cro/C1-type_HTH"/>
</dbReference>
<name>A0A9X1TFD1_9BACT</name>
<reference evidence="2" key="1">
    <citation type="submission" date="2021-12" db="EMBL/GenBank/DDBJ databases">
        <title>Novel species in genus Dyadobacter.</title>
        <authorList>
            <person name="Ma C."/>
        </authorList>
    </citation>
    <scope>NUCLEOTIDE SEQUENCE</scope>
    <source>
        <strain evidence="2">LJ419</strain>
    </source>
</reference>
<dbReference type="Proteomes" id="UP001139000">
    <property type="component" value="Unassembled WGS sequence"/>
</dbReference>
<protein>
    <submittedName>
        <fullName evidence="2">Helix-turn-helix domain-containing protein</fullName>
    </submittedName>
</protein>
<dbReference type="SMART" id="SM00530">
    <property type="entry name" value="HTH_XRE"/>
    <property type="match status" value="1"/>
</dbReference>
<sequence>MELEEIKSEREYDRIMEEILDIMNKGEANLSSEESEKLRTMALVAQSYEKKHYYVEPPRTFQGMIELRMYELKLKQKDLATKLGVSNAKLSLILSGKQRPDVPFIKAVHTELNIPADFILHHI</sequence>
<gene>
    <name evidence="2" type="ORF">LXM26_22180</name>
</gene>
<dbReference type="InterPro" id="IPR010982">
    <property type="entry name" value="Lambda_DNA-bd_dom_sf"/>
</dbReference>
<dbReference type="CDD" id="cd00093">
    <property type="entry name" value="HTH_XRE"/>
    <property type="match status" value="1"/>
</dbReference>
<dbReference type="PROSITE" id="PS50943">
    <property type="entry name" value="HTH_CROC1"/>
    <property type="match status" value="1"/>
</dbReference>
<accession>A0A9X1TFD1</accession>
<dbReference type="EMBL" id="JAJTTC010000007">
    <property type="protein sequence ID" value="MCF0064241.1"/>
    <property type="molecule type" value="Genomic_DNA"/>
</dbReference>
<organism evidence="2 3">
    <name type="scientific">Dyadobacter chenwenxiniae</name>
    <dbReference type="NCBI Taxonomy" id="2906456"/>
    <lineage>
        <taxon>Bacteria</taxon>
        <taxon>Pseudomonadati</taxon>
        <taxon>Bacteroidota</taxon>
        <taxon>Cytophagia</taxon>
        <taxon>Cytophagales</taxon>
        <taxon>Spirosomataceae</taxon>
        <taxon>Dyadobacter</taxon>
    </lineage>
</organism>
<evidence type="ECO:0000259" key="1">
    <source>
        <dbReference type="PROSITE" id="PS50943"/>
    </source>
</evidence>
<dbReference type="RefSeq" id="WP_234657171.1">
    <property type="nucleotide sequence ID" value="NZ_CP094997.1"/>
</dbReference>
<dbReference type="GO" id="GO:0003677">
    <property type="term" value="F:DNA binding"/>
    <property type="evidence" value="ECO:0007669"/>
    <property type="project" value="InterPro"/>
</dbReference>
<comment type="caution">
    <text evidence="2">The sequence shown here is derived from an EMBL/GenBank/DDBJ whole genome shotgun (WGS) entry which is preliminary data.</text>
</comment>
<feature type="domain" description="HTH cro/C1-type" evidence="1">
    <location>
        <begin position="71"/>
        <end position="119"/>
    </location>
</feature>
<dbReference type="AlphaFoldDB" id="A0A9X1TFD1"/>
<dbReference type="Gene3D" id="1.10.260.40">
    <property type="entry name" value="lambda repressor-like DNA-binding domains"/>
    <property type="match status" value="1"/>
</dbReference>
<dbReference type="SUPFAM" id="SSF47413">
    <property type="entry name" value="lambda repressor-like DNA-binding domains"/>
    <property type="match status" value="1"/>
</dbReference>
<evidence type="ECO:0000313" key="3">
    <source>
        <dbReference type="Proteomes" id="UP001139000"/>
    </source>
</evidence>
<proteinExistence type="predicted"/>
<evidence type="ECO:0000313" key="2">
    <source>
        <dbReference type="EMBL" id="MCF0064241.1"/>
    </source>
</evidence>
<keyword evidence="3" id="KW-1185">Reference proteome</keyword>
<dbReference type="Pfam" id="PF01381">
    <property type="entry name" value="HTH_3"/>
    <property type="match status" value="1"/>
</dbReference>